<dbReference type="InParanoid" id="A0A1E1L1M5"/>
<proteinExistence type="predicted"/>
<gene>
    <name evidence="2" type="ORF">RCO7_10018</name>
</gene>
<organism evidence="2 3">
    <name type="scientific">Rhynchosporium graminicola</name>
    <dbReference type="NCBI Taxonomy" id="2792576"/>
    <lineage>
        <taxon>Eukaryota</taxon>
        <taxon>Fungi</taxon>
        <taxon>Dikarya</taxon>
        <taxon>Ascomycota</taxon>
        <taxon>Pezizomycotina</taxon>
        <taxon>Leotiomycetes</taxon>
        <taxon>Helotiales</taxon>
        <taxon>Ploettnerulaceae</taxon>
        <taxon>Rhynchosporium</taxon>
    </lineage>
</organism>
<feature type="compositionally biased region" description="Polar residues" evidence="1">
    <location>
        <begin position="148"/>
        <end position="162"/>
    </location>
</feature>
<evidence type="ECO:0000256" key="1">
    <source>
        <dbReference type="SAM" id="MobiDB-lite"/>
    </source>
</evidence>
<name>A0A1E1L1M5_9HELO</name>
<comment type="caution">
    <text evidence="2">The sequence shown here is derived from an EMBL/GenBank/DDBJ whole genome shotgun (WGS) entry which is preliminary data.</text>
</comment>
<sequence length="263" mass="28467">MSAHYSTGPCQPAQVMPLYVSCIANIKQKARTWGVPGHSFDLEYTRMSSQIRVHGVYGAYNDEEKIWHIEFYMWGRYFGTEPFPFPFPSTTSAILISATNPDPTPTGPRALNSTPIPNPYPPMYIPAAPQTPKIATSSHFSPAPGSGSRANLSQNYKGSSPASGPRPGFTIRGLAANGGSPGFRHMGQAYNHRPTRGRGSDEQRGKENIRSGGTTVYEKVDQSGHASQNGGGFGGVRMYKNGRGAVHAARRQLKIARRAGGRD</sequence>
<keyword evidence="3" id="KW-1185">Reference proteome</keyword>
<feature type="compositionally biased region" description="Basic and acidic residues" evidence="1">
    <location>
        <begin position="198"/>
        <end position="209"/>
    </location>
</feature>
<protein>
    <submittedName>
        <fullName evidence="2">Uncharacterized protein</fullName>
    </submittedName>
</protein>
<dbReference type="Proteomes" id="UP000178129">
    <property type="component" value="Unassembled WGS sequence"/>
</dbReference>
<dbReference type="EMBL" id="FJUW01000032">
    <property type="protein sequence ID" value="CZT04417.1"/>
    <property type="molecule type" value="Genomic_DNA"/>
</dbReference>
<evidence type="ECO:0000313" key="3">
    <source>
        <dbReference type="Proteomes" id="UP000178129"/>
    </source>
</evidence>
<dbReference type="AlphaFoldDB" id="A0A1E1L1M5"/>
<accession>A0A1E1L1M5</accession>
<evidence type="ECO:0000313" key="2">
    <source>
        <dbReference type="EMBL" id="CZT04417.1"/>
    </source>
</evidence>
<feature type="region of interest" description="Disordered" evidence="1">
    <location>
        <begin position="126"/>
        <end position="211"/>
    </location>
</feature>
<reference evidence="3" key="1">
    <citation type="submission" date="2016-03" db="EMBL/GenBank/DDBJ databases">
        <authorList>
            <person name="Ploux O."/>
        </authorList>
    </citation>
    <scope>NUCLEOTIDE SEQUENCE [LARGE SCALE GENOMIC DNA]</scope>
    <source>
        <strain evidence="3">UK7</strain>
    </source>
</reference>